<dbReference type="Proteomes" id="UP000830768">
    <property type="component" value="Chromosome 1"/>
</dbReference>
<organism evidence="1 2">
    <name type="scientific">Fusarium solani subsp. cucurbitae</name>
    <name type="common">Neocosmosporum cucurbitae</name>
    <dbReference type="NCBI Taxonomy" id="2747967"/>
    <lineage>
        <taxon>Eukaryota</taxon>
        <taxon>Fungi</taxon>
        <taxon>Dikarya</taxon>
        <taxon>Ascomycota</taxon>
        <taxon>Pezizomycotina</taxon>
        <taxon>Sordariomycetes</taxon>
        <taxon>Hypocreomycetidae</taxon>
        <taxon>Hypocreales</taxon>
        <taxon>Nectriaceae</taxon>
        <taxon>Fusarium</taxon>
        <taxon>Fusarium solani species complex</taxon>
    </lineage>
</organism>
<gene>
    <name evidence="1" type="ORF">LCI18_000030</name>
</gene>
<protein>
    <submittedName>
        <fullName evidence="1">Uncharacterized protein</fullName>
    </submittedName>
</protein>
<reference evidence="1" key="1">
    <citation type="submission" date="2021-11" db="EMBL/GenBank/DDBJ databases">
        <title>Fusarium solani-melongenae Genome sequencing and assembly.</title>
        <authorList>
            <person name="Xie S."/>
            <person name="Huang L."/>
            <person name="Zhang X."/>
        </authorList>
    </citation>
    <scope>NUCLEOTIDE SEQUENCE</scope>
    <source>
        <strain evidence="1">CRI 24-3</strain>
    </source>
</reference>
<accession>A0ACD3YJT3</accession>
<dbReference type="EMBL" id="CP090030">
    <property type="protein sequence ID" value="UPK89095.1"/>
    <property type="molecule type" value="Genomic_DNA"/>
</dbReference>
<evidence type="ECO:0000313" key="1">
    <source>
        <dbReference type="EMBL" id="UPK89095.1"/>
    </source>
</evidence>
<evidence type="ECO:0000313" key="2">
    <source>
        <dbReference type="Proteomes" id="UP000830768"/>
    </source>
</evidence>
<proteinExistence type="predicted"/>
<name>A0ACD3YJT3_FUSSC</name>
<sequence length="1193" mass="133057">MATQAGIESQVPQLEQWIRPSDGQLVPLVLQTDDDLRLLPPTSRWTRIRRPRSRVNSVLRVSYWIGSSIFEPGKLTARCTLQSTFLAALKLGVAWPLLCILNAGIEGFWPDVKSEKLINPDTRYDPVLCPPSAASTHNPDQSPQRQGATSARQSYLDDIRLTPTAPAQAPSLQGAATARLGNSNTAASTHLRPRYLCFVQNFDKGIFKTIKVSDYIWENGDDVDLEFVFVSYTRMQFRVATDEEISKFNYPNEEAREANRQLSQRDRQALINYGIDAARRAGKRAFWLDFECVRNDDGIARATSDSDDVYRICDIVRAAHSMIIVIGPSACDKITAILAKRETPAFTRENVTPWLRQWGSRLWTLPELLLCPGEHRIKLYAAGDPSEPKALAKRNFAERAWDDGLAVKELVDHFENTATLKHDHLIEAALACFSRRQTDQFSQGDIAYAIMGLFPSSNRPSINKSDAGFQAFAKLCLANKSEACLVQLISLAPQPGAPWHDMADRWGAKLRDISPTCRVSEVLGPTTIRLDGVHGATIHWDNLDPEPLFDNETSKYHSAFFALGITWSAMFTRVAYVFLVILWFVEGPGHFDEMTPIITWVNYIAGAFALCAPILLLSSRGALKSTVKPRLIGIEGRASAPSLEKQLWGFNHGRLQDTTPQWYTDTENSDLSRVTPKTDGDLSFSLVDTQMMTLTHFRCQLPPVAMFICGEEHGGTQRALLCSYDWRQNTFQRQTTFRRRTGGRRSLDRMHCLDGIRFSLPPPARKVPLESTINTIRGASQADLEANSTDPEGADGKLLQDKSRMWIAEVIFFFICIIVVNMDGSSGHFLNLAVPPTYGLTYTMLFLMVQPLAYLVLTRVSLACAFRYMIMFKWFLPLLPPQYHYEASPSTVITFLFLAGSVDGFLLSAFVILTWSWYSPREMPLRLLVWALVNHKVVFLLGCTGGHLQEHVSLGIVLASSAVCLVLPLTPLDLIGRPLEVSWLAPHQKAWLARRAASHKLDSCTKDGTPSRRWVCINPDGLSLVANYGQTHVVSYCRPLMFFGLSLLVSLGEQDAIGESQAFDEVPMLLVLVIVGLAMSMDISVSFAAMSMCSVIPPMVSILSQSISEGHEGFAVRILTRLNEVVLPLLWSSIVRQASTWPEAIGVLLASLVGLSAGNMILYYFQPMESLMCCIIGLAAKVTLWGLWWIMSM</sequence>
<keyword evidence="2" id="KW-1185">Reference proteome</keyword>